<keyword evidence="2" id="KW-0813">Transport</keyword>
<dbReference type="GO" id="GO:0015171">
    <property type="term" value="F:amino acid transmembrane transporter activity"/>
    <property type="evidence" value="ECO:0007669"/>
    <property type="project" value="TreeGrafter"/>
</dbReference>
<keyword evidence="3 8" id="KW-0812">Transmembrane</keyword>
<feature type="region of interest" description="Disordered" evidence="7">
    <location>
        <begin position="1"/>
        <end position="41"/>
    </location>
</feature>
<dbReference type="EMBL" id="KV748700">
    <property type="protein sequence ID" value="OCL13578.1"/>
    <property type="molecule type" value="Genomic_DNA"/>
</dbReference>
<dbReference type="InterPro" id="IPR050524">
    <property type="entry name" value="APC_YAT"/>
</dbReference>
<feature type="transmembrane region" description="Helical" evidence="8">
    <location>
        <begin position="132"/>
        <end position="153"/>
    </location>
</feature>
<dbReference type="PIRSF" id="PIRSF006060">
    <property type="entry name" value="AA_transporter"/>
    <property type="match status" value="1"/>
</dbReference>
<reference evidence="10 11" key="1">
    <citation type="journal article" date="2016" name="Nat. Commun.">
        <title>Ectomycorrhizal ecology is imprinted in the genome of the dominant symbiotic fungus Cenococcum geophilum.</title>
        <authorList>
            <consortium name="DOE Joint Genome Institute"/>
            <person name="Peter M."/>
            <person name="Kohler A."/>
            <person name="Ohm R.A."/>
            <person name="Kuo A."/>
            <person name="Krutzmann J."/>
            <person name="Morin E."/>
            <person name="Arend M."/>
            <person name="Barry K.W."/>
            <person name="Binder M."/>
            <person name="Choi C."/>
            <person name="Clum A."/>
            <person name="Copeland A."/>
            <person name="Grisel N."/>
            <person name="Haridas S."/>
            <person name="Kipfer T."/>
            <person name="LaButti K."/>
            <person name="Lindquist E."/>
            <person name="Lipzen A."/>
            <person name="Maire R."/>
            <person name="Meier B."/>
            <person name="Mihaltcheva S."/>
            <person name="Molinier V."/>
            <person name="Murat C."/>
            <person name="Poggeler S."/>
            <person name="Quandt C.A."/>
            <person name="Sperisen C."/>
            <person name="Tritt A."/>
            <person name="Tisserant E."/>
            <person name="Crous P.W."/>
            <person name="Henrissat B."/>
            <person name="Nehls U."/>
            <person name="Egli S."/>
            <person name="Spatafora J.W."/>
            <person name="Grigoriev I.V."/>
            <person name="Martin F.M."/>
        </authorList>
    </citation>
    <scope>NUCLEOTIDE SEQUENCE [LARGE SCALE GENOMIC DNA]</scope>
    <source>
        <strain evidence="10 11">CBS 207.34</strain>
    </source>
</reference>
<evidence type="ECO:0000256" key="7">
    <source>
        <dbReference type="SAM" id="MobiDB-lite"/>
    </source>
</evidence>
<proteinExistence type="predicted"/>
<dbReference type="OrthoDB" id="3900342at2759"/>
<accession>A0A8E2JXX2</accession>
<keyword evidence="4" id="KW-0029">Amino-acid transport</keyword>
<feature type="transmembrane region" description="Helical" evidence="8">
    <location>
        <begin position="383"/>
        <end position="400"/>
    </location>
</feature>
<evidence type="ECO:0000256" key="8">
    <source>
        <dbReference type="SAM" id="Phobius"/>
    </source>
</evidence>
<evidence type="ECO:0000313" key="11">
    <source>
        <dbReference type="Proteomes" id="UP000250140"/>
    </source>
</evidence>
<dbReference type="AlphaFoldDB" id="A0A8E2JXX2"/>
<dbReference type="PANTHER" id="PTHR43341">
    <property type="entry name" value="AMINO ACID PERMEASE"/>
    <property type="match status" value="1"/>
</dbReference>
<feature type="transmembrane region" description="Helical" evidence="8">
    <location>
        <begin position="84"/>
        <end position="112"/>
    </location>
</feature>
<keyword evidence="6 8" id="KW-0472">Membrane</keyword>
<feature type="transmembrane region" description="Helical" evidence="8">
    <location>
        <begin position="285"/>
        <end position="306"/>
    </location>
</feature>
<feature type="transmembrane region" description="Helical" evidence="8">
    <location>
        <begin position="187"/>
        <end position="209"/>
    </location>
</feature>
<keyword evidence="5 8" id="KW-1133">Transmembrane helix</keyword>
<dbReference type="PANTHER" id="PTHR43341:SF4">
    <property type="entry name" value="ARGININE PERMEASE CAN1-RELATED"/>
    <property type="match status" value="1"/>
</dbReference>
<dbReference type="GO" id="GO:0016020">
    <property type="term" value="C:membrane"/>
    <property type="evidence" value="ECO:0007669"/>
    <property type="project" value="UniProtKB-SubCell"/>
</dbReference>
<sequence length="548" mass="60213">MDDHERSHQIRIPGPTKTVENTLERSPPRSVSDIEKQGPPATHELKRNLKSRHLQFIAVGGTIGTGIFIASGSSISRAGPAGALIAYAFVGSLVYSVMISLSEMATYIPIASAFTRYAARFVDPSLGFSMGWIYWFSWSITYALELTASGLIIQYWNTNLNIGIFVAIFWAPITLANFLLVDLYGEFEFWFASIKIIALLGFMIFAVCVDAGAGRQGYIGFHYWKSPGAFAPYLLESTGAKAKFVGFWAVLIQAGFAYQGTELVGVGAGESTNPRKTMPAAIRKTFWTIFSFFVLTIFFIGLLVPYDNEDLISSSSNASSSPLVIAAKLAGVSVLPGLINAVLLTVVLSAANCNVYSGSRILIGLSEEGFAPAFFKKTSKRGVPYYAVAFTAAFGLLAFMNLSNSGGEVFNWLLNIVGVAGFIAWSCINICHLCFMRALKARGVSRDTLPYKAMGQPYFAWYGFVFCVIITFTQGFTAFIPWNTTNFFIAYVSLILFAVLYLGHKLVTRSGFVDPLAADLDSGRFIEGTEVEEDDQWGPWRRTWDYVF</sequence>
<protein>
    <recommendedName>
        <fullName evidence="9">Amino acid permease/ SLC12A domain-containing protein</fullName>
    </recommendedName>
</protein>
<organism evidence="10 11">
    <name type="scientific">Glonium stellatum</name>
    <dbReference type="NCBI Taxonomy" id="574774"/>
    <lineage>
        <taxon>Eukaryota</taxon>
        <taxon>Fungi</taxon>
        <taxon>Dikarya</taxon>
        <taxon>Ascomycota</taxon>
        <taxon>Pezizomycotina</taxon>
        <taxon>Dothideomycetes</taxon>
        <taxon>Pleosporomycetidae</taxon>
        <taxon>Gloniales</taxon>
        <taxon>Gloniaceae</taxon>
        <taxon>Glonium</taxon>
    </lineage>
</organism>
<evidence type="ECO:0000259" key="9">
    <source>
        <dbReference type="Pfam" id="PF00324"/>
    </source>
</evidence>
<evidence type="ECO:0000256" key="4">
    <source>
        <dbReference type="ARBA" id="ARBA00022970"/>
    </source>
</evidence>
<keyword evidence="11" id="KW-1185">Reference proteome</keyword>
<dbReference type="FunFam" id="1.20.1740.10:FF:000006">
    <property type="entry name" value="General amino acid permease"/>
    <property type="match status" value="1"/>
</dbReference>
<feature type="transmembrane region" description="Helical" evidence="8">
    <location>
        <begin position="412"/>
        <end position="439"/>
    </location>
</feature>
<dbReference type="Proteomes" id="UP000250140">
    <property type="component" value="Unassembled WGS sequence"/>
</dbReference>
<dbReference type="InterPro" id="IPR004841">
    <property type="entry name" value="AA-permease/SLC12A_dom"/>
</dbReference>
<dbReference type="Pfam" id="PF00324">
    <property type="entry name" value="AA_permease"/>
    <property type="match status" value="1"/>
</dbReference>
<evidence type="ECO:0000313" key="10">
    <source>
        <dbReference type="EMBL" id="OCL13578.1"/>
    </source>
</evidence>
<evidence type="ECO:0000256" key="3">
    <source>
        <dbReference type="ARBA" id="ARBA00022692"/>
    </source>
</evidence>
<feature type="transmembrane region" description="Helical" evidence="8">
    <location>
        <begin position="160"/>
        <end position="181"/>
    </location>
</feature>
<comment type="subcellular location">
    <subcellularLocation>
        <location evidence="1">Membrane</location>
        <topology evidence="1">Multi-pass membrane protein</topology>
    </subcellularLocation>
</comment>
<evidence type="ECO:0000256" key="6">
    <source>
        <dbReference type="ARBA" id="ARBA00023136"/>
    </source>
</evidence>
<feature type="compositionally biased region" description="Basic and acidic residues" evidence="7">
    <location>
        <begin position="22"/>
        <end position="36"/>
    </location>
</feature>
<gene>
    <name evidence="10" type="ORF">AOQ84DRAFT_310306</name>
</gene>
<feature type="transmembrane region" description="Helical" evidence="8">
    <location>
        <begin position="54"/>
        <end position="72"/>
    </location>
</feature>
<evidence type="ECO:0000256" key="5">
    <source>
        <dbReference type="ARBA" id="ARBA00022989"/>
    </source>
</evidence>
<name>A0A8E2JXX2_9PEZI</name>
<evidence type="ECO:0000256" key="2">
    <source>
        <dbReference type="ARBA" id="ARBA00022448"/>
    </source>
</evidence>
<feature type="transmembrane region" description="Helical" evidence="8">
    <location>
        <begin position="486"/>
        <end position="503"/>
    </location>
</feature>
<feature type="transmembrane region" description="Helical" evidence="8">
    <location>
        <begin position="459"/>
        <end position="480"/>
    </location>
</feature>
<dbReference type="Gene3D" id="1.20.1740.10">
    <property type="entry name" value="Amino acid/polyamine transporter I"/>
    <property type="match status" value="1"/>
</dbReference>
<feature type="domain" description="Amino acid permease/ SLC12A" evidence="9">
    <location>
        <begin position="53"/>
        <end position="512"/>
    </location>
</feature>
<feature type="transmembrane region" description="Helical" evidence="8">
    <location>
        <begin position="326"/>
        <end position="351"/>
    </location>
</feature>
<evidence type="ECO:0000256" key="1">
    <source>
        <dbReference type="ARBA" id="ARBA00004141"/>
    </source>
</evidence>